<dbReference type="Gene3D" id="3.90.1530.10">
    <property type="entry name" value="Conserved hypothetical protein from pyrococcus furiosus pfu- 392566-001, ParB domain"/>
    <property type="match status" value="1"/>
</dbReference>
<evidence type="ECO:0000313" key="3">
    <source>
        <dbReference type="Proteomes" id="UP001272773"/>
    </source>
</evidence>
<evidence type="ECO:0000313" key="2">
    <source>
        <dbReference type="EMBL" id="MDX6015607.1"/>
    </source>
</evidence>
<dbReference type="EMBL" id="JAWXXR010000001">
    <property type="protein sequence ID" value="MDX6015607.1"/>
    <property type="molecule type" value="Genomic_DNA"/>
</dbReference>
<dbReference type="RefSeq" id="WP_319619007.1">
    <property type="nucleotide sequence ID" value="NZ_JAWXXR010000001.1"/>
</dbReference>
<organism evidence="2 3">
    <name type="scientific">Shewanella indica</name>
    <dbReference type="NCBI Taxonomy" id="768528"/>
    <lineage>
        <taxon>Bacteria</taxon>
        <taxon>Pseudomonadati</taxon>
        <taxon>Pseudomonadota</taxon>
        <taxon>Gammaproteobacteria</taxon>
        <taxon>Alteromonadales</taxon>
        <taxon>Shewanellaceae</taxon>
        <taxon>Shewanella</taxon>
    </lineage>
</organism>
<sequence>MATEKKQWWENRVLRSVDNLKLWDENPRLDPASSYIKVRDFVDELIADPTEQSNFLDLVKSIATRGFLSFDPIVVWKNKEDQFVVAEGNRRVMALKLLRSPNLAPNSIRKTIVEASRQIDRDEIEKIRVCLAPSYEEARWYILQRHSTASHQVKWQRLPQQRFIISVYDSVGQNLEKTIELTGFKRAQIVEALRFVKVRDLATREEVTKHLNQTEKELVYSHRISMTVLERWFNNSKVRSGWFISFNDQGISIDAEMKSFYYAYAKFLKCMLSKNEELGFIINTRTIDSKFDEIYNFLPKVVKIGDIESDNDENSNQETSSNTEANSNEPTTDTNQNPKNGTANPKSRLKGDPKRPKLTDNFHTISSRNFRINELFREFKKLPTRSYPNVTAAALRVFLDLAVDDFIKVNDLEKNIADKYKKSYRELTLKNKLTSLKNEYIDSKDANKVIGELLQENNQFSLNTLNEFIHGHKNYKIEPSFLNRFWDMLSPLFEVLIDLKEI</sequence>
<dbReference type="SUPFAM" id="SSF110849">
    <property type="entry name" value="ParB/Sulfiredoxin"/>
    <property type="match status" value="1"/>
</dbReference>
<gene>
    <name evidence="2" type="ORF">SIL79_04360</name>
</gene>
<name>A0ABU4Q853_9GAMM</name>
<feature type="region of interest" description="Disordered" evidence="1">
    <location>
        <begin position="308"/>
        <end position="361"/>
    </location>
</feature>
<protein>
    <submittedName>
        <fullName evidence="2">ParB/Srx family N-terminal domain-containing protein</fullName>
    </submittedName>
</protein>
<feature type="compositionally biased region" description="Polar residues" evidence="1">
    <location>
        <begin position="316"/>
        <end position="345"/>
    </location>
</feature>
<feature type="compositionally biased region" description="Basic and acidic residues" evidence="1">
    <location>
        <begin position="349"/>
        <end position="360"/>
    </location>
</feature>
<dbReference type="GeneID" id="88622714"/>
<evidence type="ECO:0000256" key="1">
    <source>
        <dbReference type="SAM" id="MobiDB-lite"/>
    </source>
</evidence>
<reference evidence="2 3" key="1">
    <citation type="submission" date="2023-11" db="EMBL/GenBank/DDBJ databases">
        <title>MicrobeMod: A computational toolkit for identifying prokaryotic methylation and restriction-modification with nanopore sequencing.</title>
        <authorList>
            <person name="Crits-Christoph A."/>
            <person name="Kang S.C."/>
            <person name="Lee H."/>
            <person name="Ostrov N."/>
        </authorList>
    </citation>
    <scope>NUCLEOTIDE SEQUENCE [LARGE SCALE GENOMIC DNA]</scope>
    <source>
        <strain evidence="2 3">ATCC BAA-2732</strain>
    </source>
</reference>
<accession>A0ABU4Q853</accession>
<dbReference type="CDD" id="cd16387">
    <property type="entry name" value="ParB_N_Srx"/>
    <property type="match status" value="1"/>
</dbReference>
<dbReference type="Proteomes" id="UP001272773">
    <property type="component" value="Unassembled WGS sequence"/>
</dbReference>
<keyword evidence="3" id="KW-1185">Reference proteome</keyword>
<comment type="caution">
    <text evidence="2">The sequence shown here is derived from an EMBL/GenBank/DDBJ whole genome shotgun (WGS) entry which is preliminary data.</text>
</comment>
<proteinExistence type="predicted"/>
<dbReference type="InterPro" id="IPR036086">
    <property type="entry name" value="ParB/Sulfiredoxin_sf"/>
</dbReference>